<proteinExistence type="predicted"/>
<keyword evidence="1" id="KW-0614">Plasmid</keyword>
<dbReference type="AlphaFoldDB" id="A0A0D4DCY5"/>
<geneLocation type="plasmid" evidence="1">
    <name>pHRB800</name>
</geneLocation>
<evidence type="ECO:0000313" key="1">
    <source>
        <dbReference type="EMBL" id="AJT61671.1"/>
    </source>
</evidence>
<organism evidence="1">
    <name type="scientific">Rhizobium meliloti</name>
    <name type="common">Ensifer meliloti</name>
    <name type="synonym">Sinorhizobium meliloti</name>
    <dbReference type="NCBI Taxonomy" id="382"/>
    <lineage>
        <taxon>Bacteria</taxon>
        <taxon>Pseudomonadati</taxon>
        <taxon>Pseudomonadota</taxon>
        <taxon>Alphaproteobacteria</taxon>
        <taxon>Hyphomicrobiales</taxon>
        <taxon>Rhizobiaceae</taxon>
        <taxon>Sinorhizobium/Ensifer group</taxon>
        <taxon>Sinorhizobium</taxon>
    </lineage>
</organism>
<sequence>MRWDWRHPSGISAAEPCTACKIAASGPVTDVELLRLQTSSMAQSSTMHSSMATRLASAYSKA</sequence>
<name>A0A0D4DCY5_RHIML</name>
<dbReference type="EMBL" id="CP011000">
    <property type="protein sequence ID" value="AJT61671.1"/>
    <property type="molecule type" value="Genomic_DNA"/>
</dbReference>
<accession>A0A0D4DCY5</accession>
<reference evidence="1" key="1">
    <citation type="journal article" date="2015" name="Proc. Natl. Acad. Sci. U.S.A.">
        <title>Rhizobial peptidase HrrP cleaves host-encoded signaling peptides and mediates symbiotic compatibility.</title>
        <authorList>
            <person name="Price P.A."/>
            <person name="Tanner H.R."/>
            <person name="Dillon B.A."/>
            <person name="Shabab M."/>
            <person name="Walker G.C."/>
            <person name="Griffitts J.S."/>
        </authorList>
    </citation>
    <scope>NUCLEOTIDE SEQUENCE</scope>
    <source>
        <strain evidence="1">USDA1963</strain>
        <plasmid evidence="1">pHRB800</plasmid>
    </source>
</reference>
<protein>
    <submittedName>
        <fullName evidence="1">Uncharacterized protein</fullName>
    </submittedName>
</protein>